<feature type="chain" id="PRO_5045326691" description="Lipoprotein" evidence="2">
    <location>
        <begin position="19"/>
        <end position="215"/>
    </location>
</feature>
<dbReference type="Proteomes" id="UP000791080">
    <property type="component" value="Unassembled WGS sequence"/>
</dbReference>
<keyword evidence="2" id="KW-0732">Signal</keyword>
<dbReference type="EMBL" id="AUBJ02000001">
    <property type="protein sequence ID" value="MCP2330406.1"/>
    <property type="molecule type" value="Genomic_DNA"/>
</dbReference>
<gene>
    <name evidence="3" type="ORF">G443_000676</name>
</gene>
<keyword evidence="4" id="KW-1185">Reference proteome</keyword>
<evidence type="ECO:0000256" key="2">
    <source>
        <dbReference type="SAM" id="SignalP"/>
    </source>
</evidence>
<protein>
    <recommendedName>
        <fullName evidence="5">Lipoprotein</fullName>
    </recommendedName>
</protein>
<feature type="compositionally biased region" description="Basic and acidic residues" evidence="1">
    <location>
        <begin position="51"/>
        <end position="62"/>
    </location>
</feature>
<reference evidence="3 4" key="1">
    <citation type="submission" date="2013-07" db="EMBL/GenBank/DDBJ databases">
        <authorList>
            <consortium name="DOE Joint Genome Institute"/>
            <person name="Reeve W."/>
            <person name="Huntemann M."/>
            <person name="Han J."/>
            <person name="Chen A."/>
            <person name="Kyrpides N."/>
            <person name="Mavromatis K."/>
            <person name="Markowitz V."/>
            <person name="Palaniappan K."/>
            <person name="Ivanova N."/>
            <person name="Schaumberg A."/>
            <person name="Pati A."/>
            <person name="Liolios K."/>
            <person name="Nordberg H.P."/>
            <person name="Cantor M.N."/>
            <person name="Hua S.X."/>
            <person name="Woyke T."/>
        </authorList>
    </citation>
    <scope>NUCLEOTIDE SEQUENCE [LARGE SCALE GENOMIC DNA]</scope>
    <source>
        <strain evidence="3 4">DSM 43889</strain>
    </source>
</reference>
<evidence type="ECO:0000256" key="1">
    <source>
        <dbReference type="SAM" id="MobiDB-lite"/>
    </source>
</evidence>
<comment type="caution">
    <text evidence="3">The sequence shown here is derived from an EMBL/GenBank/DDBJ whole genome shotgun (WGS) entry which is preliminary data.</text>
</comment>
<evidence type="ECO:0000313" key="4">
    <source>
        <dbReference type="Proteomes" id="UP000791080"/>
    </source>
</evidence>
<reference evidence="3 4" key="2">
    <citation type="submission" date="2022-06" db="EMBL/GenBank/DDBJ databases">
        <title>Genomic Encyclopedia of Type Strains, Phase I: the one thousand microbial genomes (KMG-I) project.</title>
        <authorList>
            <person name="Kyrpides N."/>
        </authorList>
    </citation>
    <scope>NUCLEOTIDE SEQUENCE [LARGE SCALE GENOMIC DNA]</scope>
    <source>
        <strain evidence="3 4">DSM 43889</strain>
    </source>
</reference>
<feature type="region of interest" description="Disordered" evidence="1">
    <location>
        <begin position="30"/>
        <end position="66"/>
    </location>
</feature>
<name>A0ABT1JE47_ACTCY</name>
<proteinExistence type="predicted"/>
<evidence type="ECO:0000313" key="3">
    <source>
        <dbReference type="EMBL" id="MCP2330406.1"/>
    </source>
</evidence>
<feature type="signal peptide" evidence="2">
    <location>
        <begin position="1"/>
        <end position="18"/>
    </location>
</feature>
<dbReference type="RefSeq" id="WP_016698260.1">
    <property type="nucleotide sequence ID" value="NZ_AUBJ02000001.1"/>
</dbReference>
<sequence>MNSSLLTRARLAATGSLAAVALVLAGCGGGEDSAEAPPPASTEHAAPSEEGGGHDDHDHEAAEETGAAAMGQSFDTALELASWVAEETGECADPTPASEEEFRDFVGPLLIGLYEPYVAEWATCAVPPHDKLGLVIFDPDRFTEFQESWRDAVEEGEVRGNPDWSFGNGFAVTSGPTGAEEMGLHYLWCAPVDIEDAHLIPADAEGCDFAHHGHH</sequence>
<accession>A0ABT1JE47</accession>
<organism evidence="3 4">
    <name type="scientific">Actinoalloteichus caeruleus DSM 43889</name>
    <dbReference type="NCBI Taxonomy" id="1120930"/>
    <lineage>
        <taxon>Bacteria</taxon>
        <taxon>Bacillati</taxon>
        <taxon>Actinomycetota</taxon>
        <taxon>Actinomycetes</taxon>
        <taxon>Pseudonocardiales</taxon>
        <taxon>Pseudonocardiaceae</taxon>
        <taxon>Actinoalloteichus</taxon>
        <taxon>Actinoalloteichus cyanogriseus</taxon>
    </lineage>
</organism>
<evidence type="ECO:0008006" key="5">
    <source>
        <dbReference type="Google" id="ProtNLM"/>
    </source>
</evidence>